<dbReference type="PROSITE" id="PS50039">
    <property type="entry name" value="FORK_HEAD_3"/>
    <property type="match status" value="1"/>
</dbReference>
<comment type="subcellular location">
    <subcellularLocation>
        <location evidence="1 4">Nucleus</location>
    </subcellularLocation>
</comment>
<evidence type="ECO:0000259" key="6">
    <source>
        <dbReference type="PROSITE" id="PS50039"/>
    </source>
</evidence>
<organism evidence="7">
    <name type="scientific">Blastobotrys adeninivorans</name>
    <name type="common">Yeast</name>
    <name type="synonym">Arxula adeninivorans</name>
    <dbReference type="NCBI Taxonomy" id="409370"/>
    <lineage>
        <taxon>Eukaryota</taxon>
        <taxon>Fungi</taxon>
        <taxon>Dikarya</taxon>
        <taxon>Ascomycota</taxon>
        <taxon>Saccharomycotina</taxon>
        <taxon>Dipodascomycetes</taxon>
        <taxon>Dipodascales</taxon>
        <taxon>Trichomonascaceae</taxon>
        <taxon>Blastobotrys</taxon>
    </lineage>
</organism>
<dbReference type="SUPFAM" id="SSF46785">
    <property type="entry name" value="Winged helix' DNA-binding domain"/>
    <property type="match status" value="1"/>
</dbReference>
<feature type="region of interest" description="Disordered" evidence="5">
    <location>
        <begin position="86"/>
        <end position="151"/>
    </location>
</feature>
<evidence type="ECO:0000256" key="5">
    <source>
        <dbReference type="SAM" id="MobiDB-lite"/>
    </source>
</evidence>
<dbReference type="PROSITE" id="PS00657">
    <property type="entry name" value="FORK_HEAD_1"/>
    <property type="match status" value="1"/>
</dbReference>
<dbReference type="GO" id="GO:0005634">
    <property type="term" value="C:nucleus"/>
    <property type="evidence" value="ECO:0007669"/>
    <property type="project" value="UniProtKB-SubCell"/>
</dbReference>
<reference evidence="7" key="1">
    <citation type="submission" date="2014-02" db="EMBL/GenBank/DDBJ databases">
        <authorList>
            <person name="Genoscope - CEA"/>
        </authorList>
    </citation>
    <scope>NUCLEOTIDE SEQUENCE</scope>
    <source>
        <strain evidence="7">LS3</strain>
    </source>
</reference>
<dbReference type="PRINTS" id="PR00053">
    <property type="entry name" value="FORKHEAD"/>
</dbReference>
<dbReference type="PANTHER" id="PTHR11829">
    <property type="entry name" value="FORKHEAD BOX PROTEIN"/>
    <property type="match status" value="1"/>
</dbReference>
<feature type="compositionally biased region" description="Acidic residues" evidence="5">
    <location>
        <begin position="393"/>
        <end position="408"/>
    </location>
</feature>
<dbReference type="InterPro" id="IPR036388">
    <property type="entry name" value="WH-like_DNA-bd_sf"/>
</dbReference>
<feature type="region of interest" description="Disordered" evidence="5">
    <location>
        <begin position="1"/>
        <end position="58"/>
    </location>
</feature>
<dbReference type="PANTHER" id="PTHR11829:SF343">
    <property type="entry name" value="FORK-HEAD DOMAIN-CONTAINING PROTEIN"/>
    <property type="match status" value="1"/>
</dbReference>
<evidence type="ECO:0000256" key="3">
    <source>
        <dbReference type="ARBA" id="ARBA00023242"/>
    </source>
</evidence>
<feature type="DNA-binding region" description="Fork-head" evidence="4">
    <location>
        <begin position="212"/>
        <end position="307"/>
    </location>
</feature>
<feature type="compositionally biased region" description="Polar residues" evidence="5">
    <location>
        <begin position="99"/>
        <end position="120"/>
    </location>
</feature>
<feature type="region of interest" description="Disordered" evidence="5">
    <location>
        <begin position="171"/>
        <end position="211"/>
    </location>
</feature>
<gene>
    <name evidence="7" type="ORF">GNLVRS02_ARAD1C24552g</name>
</gene>
<feature type="compositionally biased region" description="Polar residues" evidence="5">
    <location>
        <begin position="39"/>
        <end position="52"/>
    </location>
</feature>
<dbReference type="InterPro" id="IPR050211">
    <property type="entry name" value="FOX_domain-containing"/>
</dbReference>
<evidence type="ECO:0000256" key="1">
    <source>
        <dbReference type="ARBA" id="ARBA00004123"/>
    </source>
</evidence>
<feature type="region of interest" description="Disordered" evidence="5">
    <location>
        <begin position="386"/>
        <end position="434"/>
    </location>
</feature>
<dbReference type="SMART" id="SM00339">
    <property type="entry name" value="FH"/>
    <property type="match status" value="1"/>
</dbReference>
<feature type="region of interest" description="Disordered" evidence="5">
    <location>
        <begin position="307"/>
        <end position="352"/>
    </location>
</feature>
<dbReference type="EMBL" id="HG937693">
    <property type="protein sequence ID" value="CDP34965.1"/>
    <property type="molecule type" value="Genomic_DNA"/>
</dbReference>
<keyword evidence="3 4" id="KW-0539">Nucleus</keyword>
<protein>
    <submittedName>
        <fullName evidence="7">ARAD1C24552p</fullName>
    </submittedName>
</protein>
<dbReference type="GO" id="GO:0001228">
    <property type="term" value="F:DNA-binding transcription activator activity, RNA polymerase II-specific"/>
    <property type="evidence" value="ECO:0007669"/>
    <property type="project" value="UniProtKB-ARBA"/>
</dbReference>
<feature type="domain" description="Fork-head" evidence="6">
    <location>
        <begin position="212"/>
        <end position="307"/>
    </location>
</feature>
<dbReference type="GO" id="GO:0000978">
    <property type="term" value="F:RNA polymerase II cis-regulatory region sequence-specific DNA binding"/>
    <property type="evidence" value="ECO:0007669"/>
    <property type="project" value="TreeGrafter"/>
</dbReference>
<sequence>MSDSPPPLNSNLLKSLTSVHLPPPPSSRSPPYPTVAYRQPQSQATGARNNMSPPYRAYLGELTNHPALNTPPPSQVRTTGEQKAVAAHQNHPHGGQYYPMTTPTMTGGRVSSRTGANKENINPKLQMLSPDGGSPVYERKQPSAPAPKPSFQIDTSAAMSAATAAAAVASSVSSSTTSTSTSSSSSSSASSSSEVEIPRPEEMPPIIDDGNKPPYSYATLIGMAILRSPNRKLTLSQIYQWINDTFRWYGQSKSGWQNSIRHNLSLNKAFRKQERPKSDPGKGHYWLVEPGCEHQFLNVKTTRKVHHTEFQTKSNSSANKGGAPVLAPSSSSSSAQAMPPVPKLLPPTEDAHNSNSNQLAFVSYSATNSFAMATDYSQFPTASGFVIPRDSNSTDDEVFNEDDDDEDKINDPAYRQDDSAHDPAFPSSAHPGIDVPSLEIDDDYGAGVFDTPLKRCNTAIGLQHFQSPTTLGKRSSSTSLFMTEEIDGDDSLAKKRPFKRKRTSMSMGDASSIMEPDLKLESPSKGYVSGQGLILGPLTASTTLLPPSSSQHLPVPSPNTSLRNHRQMIKGLTSVAEFEDLYGSPSSKQTHLGVSMEEDEVSRAIFGSPDKREARRRQYYEQSGVLGFDENGSATDVFGVDVCGVVRRAIEHGGPSDVPGSAKKSKRDSINDLIRFDSPIKTQGNVFSPPKMTRKNTAYF</sequence>
<name>A0A060T1G5_BLAAD</name>
<dbReference type="AlphaFoldDB" id="A0A060T1G5"/>
<reference evidence="7" key="2">
    <citation type="submission" date="2014-06" db="EMBL/GenBank/DDBJ databases">
        <title>The complete genome of Blastobotrys (Arxula) adeninivorans LS3 - a yeast of biotechnological interest.</title>
        <authorList>
            <person name="Kunze G."/>
            <person name="Gaillardin C."/>
            <person name="Czernicka M."/>
            <person name="Durrens P."/>
            <person name="Martin T."/>
            <person name="Boer E."/>
            <person name="Gabaldon T."/>
            <person name="Cruz J."/>
            <person name="Talla E."/>
            <person name="Marck C."/>
            <person name="Goffeau A."/>
            <person name="Barbe V."/>
            <person name="Baret P."/>
            <person name="Baronian K."/>
            <person name="Beier S."/>
            <person name="Bleykasten C."/>
            <person name="Bode R."/>
            <person name="Casaregola S."/>
            <person name="Despons L."/>
            <person name="Fairhead C."/>
            <person name="Giersberg M."/>
            <person name="Gierski P."/>
            <person name="Hahnel U."/>
            <person name="Hartmann A."/>
            <person name="Jankowska D."/>
            <person name="Jubin C."/>
            <person name="Jung P."/>
            <person name="Lafontaine I."/>
            <person name="Leh-Louis V."/>
            <person name="Lemaire M."/>
            <person name="Marcet-Houben M."/>
            <person name="Mascher M."/>
            <person name="Morel G."/>
            <person name="Richard G.-F."/>
            <person name="Riechen J."/>
            <person name="Sacerdot C."/>
            <person name="Sarkar A."/>
            <person name="Savel G."/>
            <person name="Schacherer J."/>
            <person name="Sherman D."/>
            <person name="Straub M.-L."/>
            <person name="Stein N."/>
            <person name="Thierry A."/>
            <person name="Trautwein-Schult A."/>
            <person name="Westhof E."/>
            <person name="Worch S."/>
            <person name="Dujon B."/>
            <person name="Souciet J.-L."/>
            <person name="Wincker P."/>
            <person name="Scholz U."/>
            <person name="Neuveglise N."/>
        </authorList>
    </citation>
    <scope>NUCLEOTIDE SEQUENCE</scope>
    <source>
        <strain evidence="7">LS3</strain>
    </source>
</reference>
<evidence type="ECO:0000256" key="4">
    <source>
        <dbReference type="PROSITE-ProRule" id="PRU00089"/>
    </source>
</evidence>
<dbReference type="CDD" id="cd00059">
    <property type="entry name" value="FH_FOX"/>
    <property type="match status" value="1"/>
</dbReference>
<proteinExistence type="predicted"/>
<dbReference type="Pfam" id="PF00250">
    <property type="entry name" value="Forkhead"/>
    <property type="match status" value="1"/>
</dbReference>
<evidence type="ECO:0000256" key="2">
    <source>
        <dbReference type="ARBA" id="ARBA00023125"/>
    </source>
</evidence>
<dbReference type="InterPro" id="IPR018122">
    <property type="entry name" value="TF_fork_head_CS_1"/>
</dbReference>
<feature type="compositionally biased region" description="Pro residues" evidence="5">
    <location>
        <begin position="21"/>
        <end position="33"/>
    </location>
</feature>
<dbReference type="InterPro" id="IPR001766">
    <property type="entry name" value="Fork_head_dom"/>
</dbReference>
<dbReference type="InterPro" id="IPR036390">
    <property type="entry name" value="WH_DNA-bd_sf"/>
</dbReference>
<dbReference type="PROSITE" id="PS00658">
    <property type="entry name" value="FORK_HEAD_2"/>
    <property type="match status" value="1"/>
</dbReference>
<keyword evidence="2 4" id="KW-0238">DNA-binding</keyword>
<feature type="compositionally biased region" description="Low complexity" evidence="5">
    <location>
        <begin position="171"/>
        <end position="195"/>
    </location>
</feature>
<dbReference type="InterPro" id="IPR030456">
    <property type="entry name" value="TF_fork_head_CS_2"/>
</dbReference>
<dbReference type="FunFam" id="1.10.10.10:FF:000260">
    <property type="entry name" value="Forkhead transcription factor (Sep1)"/>
    <property type="match status" value="1"/>
</dbReference>
<dbReference type="Gene3D" id="1.10.10.10">
    <property type="entry name" value="Winged helix-like DNA-binding domain superfamily/Winged helix DNA-binding domain"/>
    <property type="match status" value="1"/>
</dbReference>
<evidence type="ECO:0000313" key="7">
    <source>
        <dbReference type="EMBL" id="CDP34965.1"/>
    </source>
</evidence>
<accession>A0A060T1G5</accession>